<comment type="caution">
    <text evidence="9">The sequence shown here is derived from an EMBL/GenBank/DDBJ whole genome shotgun (WGS) entry which is preliminary data.</text>
</comment>
<dbReference type="InParanoid" id="A0A2V0P6M9"/>
<organism evidence="9 10">
    <name type="scientific">Raphidocelis subcapitata</name>
    <dbReference type="NCBI Taxonomy" id="307507"/>
    <lineage>
        <taxon>Eukaryota</taxon>
        <taxon>Viridiplantae</taxon>
        <taxon>Chlorophyta</taxon>
        <taxon>core chlorophytes</taxon>
        <taxon>Chlorophyceae</taxon>
        <taxon>CS clade</taxon>
        <taxon>Sphaeropleales</taxon>
        <taxon>Selenastraceae</taxon>
        <taxon>Raphidocelis</taxon>
    </lineage>
</organism>
<sequence length="373" mass="38928">MQGLAGRLGRPCGARAAALRARPRAPPRRRTLSAQAAPDERPATQPASLDAADLKGPARVFAASLRIILDRYWAATPSARRVVECLYSGPGGYGAAQVAHDHLAFRTLGVPGLGIDSIGRALEAFGYRRQDNSVFPSKKLQATWYAPPPLVPGGPPAYELLPRVFVSQLEVGKLSPAAQSIILRYTSCLSDFTPIAAWGAMLSGALPWSPPSADDYDALLAESEYAAWTLANGYALNHTALSVHRISPPIEGGLAAFNARLRGLGFELNGEGGEVKASSDALLLQSSTVADVDAAAELPSGSGGGGKALRRVARAYIEFVERRPLPQHAALPPERLAEVHRRDGFEAANADNIFASTTLAARGGGGGGGGGGA</sequence>
<feature type="compositionally biased region" description="Basic residues" evidence="8">
    <location>
        <begin position="21"/>
        <end position="31"/>
    </location>
</feature>
<dbReference type="SMART" id="SM01150">
    <property type="entry name" value="DUF1338"/>
    <property type="match status" value="1"/>
</dbReference>
<comment type="similarity">
    <text evidence="5">Belongs to the 2-oxoadipate dioxygenase/decarboxylase family.</text>
</comment>
<dbReference type="Pfam" id="PF07063">
    <property type="entry name" value="HGLS"/>
    <property type="match status" value="2"/>
</dbReference>
<dbReference type="PANTHER" id="PTHR31136:SF5">
    <property type="entry name" value="2-OXOADIPATE DIOXYGENASE_DECARBOXYLASE, CHLOROPLASTIC"/>
    <property type="match status" value="1"/>
</dbReference>
<evidence type="ECO:0000256" key="8">
    <source>
        <dbReference type="SAM" id="MobiDB-lite"/>
    </source>
</evidence>
<dbReference type="EC" id="1.13.11.93" evidence="6"/>
<dbReference type="EMBL" id="BDRX01000034">
    <property type="protein sequence ID" value="GBF92745.1"/>
    <property type="molecule type" value="Genomic_DNA"/>
</dbReference>
<evidence type="ECO:0000313" key="10">
    <source>
        <dbReference type="Proteomes" id="UP000247498"/>
    </source>
</evidence>
<proteinExistence type="inferred from homology"/>
<evidence type="ECO:0000256" key="2">
    <source>
        <dbReference type="ARBA" id="ARBA00022964"/>
    </source>
</evidence>
<keyword evidence="2" id="KW-0223">Dioxygenase</keyword>
<dbReference type="Gene3D" id="3.10.180.50">
    <property type="match status" value="2"/>
</dbReference>
<comment type="cofactor">
    <cofactor evidence="1">
        <name>Fe(2+)</name>
        <dbReference type="ChEBI" id="CHEBI:29033"/>
    </cofactor>
</comment>
<evidence type="ECO:0000256" key="5">
    <source>
        <dbReference type="ARBA" id="ARBA00035013"/>
    </source>
</evidence>
<dbReference type="InterPro" id="IPR009770">
    <property type="entry name" value="HGLS"/>
</dbReference>
<name>A0A2V0P6M9_9CHLO</name>
<dbReference type="FunCoup" id="A0A2V0P6M9">
    <property type="interactions" value="62"/>
</dbReference>
<keyword evidence="4" id="KW-0408">Iron</keyword>
<reference evidence="9 10" key="1">
    <citation type="journal article" date="2018" name="Sci. Rep.">
        <title>Raphidocelis subcapitata (=Pseudokirchneriella subcapitata) provides an insight into genome evolution and environmental adaptations in the Sphaeropleales.</title>
        <authorList>
            <person name="Suzuki S."/>
            <person name="Yamaguchi H."/>
            <person name="Nakajima N."/>
            <person name="Kawachi M."/>
        </authorList>
    </citation>
    <scope>NUCLEOTIDE SEQUENCE [LARGE SCALE GENOMIC DNA]</scope>
    <source>
        <strain evidence="9 10">NIES-35</strain>
    </source>
</reference>
<dbReference type="PANTHER" id="PTHR31136">
    <property type="entry name" value="DUF1338 DOMAIN-CONTAINING PROTEIN"/>
    <property type="match status" value="1"/>
</dbReference>
<dbReference type="CDD" id="cd16350">
    <property type="entry name" value="VOC_like"/>
    <property type="match status" value="1"/>
</dbReference>
<evidence type="ECO:0000256" key="3">
    <source>
        <dbReference type="ARBA" id="ARBA00023002"/>
    </source>
</evidence>
<gene>
    <name evidence="9" type="ORF">Rsub_05114</name>
</gene>
<dbReference type="GO" id="GO:0051213">
    <property type="term" value="F:dioxygenase activity"/>
    <property type="evidence" value="ECO:0007669"/>
    <property type="project" value="UniProtKB-KW"/>
</dbReference>
<keyword evidence="10" id="KW-1185">Reference proteome</keyword>
<keyword evidence="3" id="KW-0560">Oxidoreductase</keyword>
<dbReference type="AlphaFoldDB" id="A0A2V0P6M9"/>
<evidence type="ECO:0000256" key="1">
    <source>
        <dbReference type="ARBA" id="ARBA00001954"/>
    </source>
</evidence>
<dbReference type="Proteomes" id="UP000247498">
    <property type="component" value="Unassembled WGS sequence"/>
</dbReference>
<dbReference type="OrthoDB" id="1908993at2759"/>
<protein>
    <recommendedName>
        <fullName evidence="6">2-oxoadipate dioxygenase/decarboxylase</fullName>
        <ecNumber evidence="6">1.13.11.93</ecNumber>
    </recommendedName>
    <alternativeName>
        <fullName evidence="7">2-hydroxyglutarate synthase</fullName>
    </alternativeName>
</protein>
<evidence type="ECO:0000313" key="9">
    <source>
        <dbReference type="EMBL" id="GBF92745.1"/>
    </source>
</evidence>
<evidence type="ECO:0000256" key="7">
    <source>
        <dbReference type="ARBA" id="ARBA00035045"/>
    </source>
</evidence>
<feature type="compositionally biased region" description="Low complexity" evidence="8">
    <location>
        <begin position="1"/>
        <end position="20"/>
    </location>
</feature>
<evidence type="ECO:0000256" key="4">
    <source>
        <dbReference type="ARBA" id="ARBA00023004"/>
    </source>
</evidence>
<accession>A0A2V0P6M9</accession>
<feature type="region of interest" description="Disordered" evidence="8">
    <location>
        <begin position="1"/>
        <end position="50"/>
    </location>
</feature>
<evidence type="ECO:0000256" key="6">
    <source>
        <dbReference type="ARBA" id="ARBA00035023"/>
    </source>
</evidence>